<feature type="region of interest" description="Disordered" evidence="1">
    <location>
        <begin position="308"/>
        <end position="344"/>
    </location>
</feature>
<proteinExistence type="predicted"/>
<feature type="compositionally biased region" description="Basic residues" evidence="1">
    <location>
        <begin position="313"/>
        <end position="336"/>
    </location>
</feature>
<feature type="compositionally biased region" description="Pro residues" evidence="1">
    <location>
        <begin position="77"/>
        <end position="89"/>
    </location>
</feature>
<evidence type="ECO:0000256" key="1">
    <source>
        <dbReference type="SAM" id="MobiDB-lite"/>
    </source>
</evidence>
<accession>A0AAN8A688</accession>
<dbReference type="AlphaFoldDB" id="A0AAN8A688"/>
<evidence type="ECO:0000313" key="2">
    <source>
        <dbReference type="EMBL" id="KAK5708434.1"/>
    </source>
</evidence>
<organism evidence="2 3">
    <name type="scientific">Elasticomyces elasticus</name>
    <dbReference type="NCBI Taxonomy" id="574655"/>
    <lineage>
        <taxon>Eukaryota</taxon>
        <taxon>Fungi</taxon>
        <taxon>Dikarya</taxon>
        <taxon>Ascomycota</taxon>
        <taxon>Pezizomycotina</taxon>
        <taxon>Dothideomycetes</taxon>
        <taxon>Dothideomycetidae</taxon>
        <taxon>Mycosphaerellales</taxon>
        <taxon>Teratosphaeriaceae</taxon>
        <taxon>Elasticomyces</taxon>
    </lineage>
</organism>
<gene>
    <name evidence="2" type="ORF">LTR97_000975</name>
</gene>
<reference evidence="2" key="1">
    <citation type="submission" date="2023-08" db="EMBL/GenBank/DDBJ databases">
        <title>Black Yeasts Isolated from many extreme environments.</title>
        <authorList>
            <person name="Coleine C."/>
            <person name="Stajich J.E."/>
            <person name="Selbmann L."/>
        </authorList>
    </citation>
    <scope>NUCLEOTIDE SEQUENCE</scope>
    <source>
        <strain evidence="2">CCFEE 5810</strain>
    </source>
</reference>
<comment type="caution">
    <text evidence="2">The sequence shown here is derived from an EMBL/GenBank/DDBJ whole genome shotgun (WGS) entry which is preliminary data.</text>
</comment>
<name>A0AAN8A688_9PEZI</name>
<dbReference type="EMBL" id="JAVRQU010000001">
    <property type="protein sequence ID" value="KAK5708434.1"/>
    <property type="molecule type" value="Genomic_DNA"/>
</dbReference>
<sequence length="344" mass="38115">MPAPRRPETTYQMEKFEVFSCGHWSCLKLRLNAEDQGLRMSQAGSYQSVVKHANTLCEICTAAAQLREVLFTQPLPTPTLPQQVSPPPRQYSAEWEDQDQTITKPESVRCKPASRLLSTLPLDDSAAQSNADRDVAVAATLAALEGRPKKSKARGCWQPFAAFLDTAQEYSSQALEFVGDYWEAVTSIPEDIRTWREDTRARREDTEHAQACVRYSRFIEEQGGNPNELFSRRIAVLTPDNNVEAVGLGIALGTSAAASPSAPSTICPLSPPVTLDLERDRGSIGFSLGWGALRCCNVPEVLPAITASEPGPRRRVVKPRARDLRRRKTGPRTRMPRKVDGRSR</sequence>
<dbReference type="Proteomes" id="UP001310594">
    <property type="component" value="Unassembled WGS sequence"/>
</dbReference>
<feature type="region of interest" description="Disordered" evidence="1">
    <location>
        <begin position="77"/>
        <end position="98"/>
    </location>
</feature>
<evidence type="ECO:0000313" key="3">
    <source>
        <dbReference type="Proteomes" id="UP001310594"/>
    </source>
</evidence>
<protein>
    <submittedName>
        <fullName evidence="2">Uncharacterized protein</fullName>
    </submittedName>
</protein>